<gene>
    <name evidence="7" type="primary">yrbG</name>
    <name evidence="7" type="ORF">PCLFYP37_01267</name>
</gene>
<evidence type="ECO:0000256" key="5">
    <source>
        <dbReference type="SAM" id="Phobius"/>
    </source>
</evidence>
<feature type="domain" description="Sodium/calcium exchanger membrane region" evidence="6">
    <location>
        <begin position="5"/>
        <end position="153"/>
    </location>
</feature>
<dbReference type="PANTHER" id="PTHR10846:SF8">
    <property type="entry name" value="INNER MEMBRANE PROTEIN YRBG"/>
    <property type="match status" value="1"/>
</dbReference>
<dbReference type="GO" id="GO:0008273">
    <property type="term" value="F:calcium, potassium:sodium antiporter activity"/>
    <property type="evidence" value="ECO:0007669"/>
    <property type="project" value="TreeGrafter"/>
</dbReference>
<evidence type="ECO:0000256" key="4">
    <source>
        <dbReference type="ARBA" id="ARBA00023136"/>
    </source>
</evidence>
<dbReference type="RefSeq" id="WP_412442333.1">
    <property type="nucleotide sequence ID" value="NZ_CACRUT010000008.1"/>
</dbReference>
<dbReference type="InterPro" id="IPR044880">
    <property type="entry name" value="NCX_ion-bd_dom_sf"/>
</dbReference>
<keyword evidence="3 5" id="KW-1133">Transmembrane helix</keyword>
<evidence type="ECO:0000256" key="3">
    <source>
        <dbReference type="ARBA" id="ARBA00022989"/>
    </source>
</evidence>
<feature type="transmembrane region" description="Helical" evidence="5">
    <location>
        <begin position="304"/>
        <end position="320"/>
    </location>
</feature>
<feature type="transmembrane region" description="Helical" evidence="5">
    <location>
        <begin position="179"/>
        <end position="198"/>
    </location>
</feature>
<evidence type="ECO:0000313" key="7">
    <source>
        <dbReference type="EMBL" id="VYT84022.1"/>
    </source>
</evidence>
<dbReference type="AlphaFoldDB" id="A0A6N3A6G4"/>
<proteinExistence type="predicted"/>
<keyword evidence="2 5" id="KW-0812">Transmembrane</keyword>
<feature type="transmembrane region" description="Helical" evidence="5">
    <location>
        <begin position="105"/>
        <end position="124"/>
    </location>
</feature>
<feature type="domain" description="Sodium/calcium exchanger membrane region" evidence="6">
    <location>
        <begin position="180"/>
        <end position="319"/>
    </location>
</feature>
<feature type="transmembrane region" description="Helical" evidence="5">
    <location>
        <begin position="79"/>
        <end position="96"/>
    </location>
</feature>
<accession>A0A6N3A6G4</accession>
<evidence type="ECO:0000256" key="2">
    <source>
        <dbReference type="ARBA" id="ARBA00022692"/>
    </source>
</evidence>
<dbReference type="GO" id="GO:0005886">
    <property type="term" value="C:plasma membrane"/>
    <property type="evidence" value="ECO:0007669"/>
    <property type="project" value="TreeGrafter"/>
</dbReference>
<dbReference type="NCBIfam" id="TIGR00367">
    <property type="entry name" value="calcium/sodium antiporter"/>
    <property type="match status" value="1"/>
</dbReference>
<reference evidence="7" key="1">
    <citation type="submission" date="2019-11" db="EMBL/GenBank/DDBJ databases">
        <authorList>
            <person name="Feng L."/>
        </authorList>
    </citation>
    <scope>NUCLEOTIDE SEQUENCE</scope>
    <source>
        <strain evidence="7">PclaraLFYP37</strain>
    </source>
</reference>
<name>A0A6N3A6G4_9BACT</name>
<dbReference type="GO" id="GO:0006874">
    <property type="term" value="P:intracellular calcium ion homeostasis"/>
    <property type="evidence" value="ECO:0007669"/>
    <property type="project" value="TreeGrafter"/>
</dbReference>
<comment type="subcellular location">
    <subcellularLocation>
        <location evidence="1">Membrane</location>
        <topology evidence="1">Multi-pass membrane protein</topology>
    </subcellularLocation>
</comment>
<evidence type="ECO:0000256" key="1">
    <source>
        <dbReference type="ARBA" id="ARBA00004141"/>
    </source>
</evidence>
<feature type="transmembrane region" description="Helical" evidence="5">
    <location>
        <begin position="243"/>
        <end position="267"/>
    </location>
</feature>
<dbReference type="Pfam" id="PF01699">
    <property type="entry name" value="Na_Ca_ex"/>
    <property type="match status" value="2"/>
</dbReference>
<dbReference type="InterPro" id="IPR004481">
    <property type="entry name" value="K/Na/Ca-exchanger"/>
</dbReference>
<dbReference type="InterPro" id="IPR004837">
    <property type="entry name" value="NaCa_Exmemb"/>
</dbReference>
<dbReference type="Gene3D" id="1.20.1420.30">
    <property type="entry name" value="NCX, central ion-binding region"/>
    <property type="match status" value="1"/>
</dbReference>
<protein>
    <submittedName>
        <fullName evidence="7">Inner membrane protein YrbG</fullName>
    </submittedName>
</protein>
<dbReference type="EMBL" id="CACRUT010000008">
    <property type="protein sequence ID" value="VYT84022.1"/>
    <property type="molecule type" value="Genomic_DNA"/>
</dbReference>
<organism evidence="7">
    <name type="scientific">Paraprevotella clara</name>
    <dbReference type="NCBI Taxonomy" id="454154"/>
    <lineage>
        <taxon>Bacteria</taxon>
        <taxon>Pseudomonadati</taxon>
        <taxon>Bacteroidota</taxon>
        <taxon>Bacteroidia</taxon>
        <taxon>Bacteroidales</taxon>
        <taxon>Prevotellaceae</taxon>
        <taxon>Paraprevotella</taxon>
    </lineage>
</organism>
<feature type="transmembrane region" description="Helical" evidence="5">
    <location>
        <begin position="273"/>
        <end position="292"/>
    </location>
</feature>
<dbReference type="GO" id="GO:0005262">
    <property type="term" value="F:calcium channel activity"/>
    <property type="evidence" value="ECO:0007669"/>
    <property type="project" value="TreeGrafter"/>
</dbReference>
<evidence type="ECO:0000259" key="6">
    <source>
        <dbReference type="Pfam" id="PF01699"/>
    </source>
</evidence>
<keyword evidence="4 5" id="KW-0472">Membrane</keyword>
<feature type="transmembrane region" description="Helical" evidence="5">
    <location>
        <begin position="139"/>
        <end position="158"/>
    </location>
</feature>
<sequence>MFLTVVLLLVGIALVLFGADKLTDGATGLARRFNVTEMVIGLTVVAFGTSLPEFVTSFMSALKGSSEISIGNIVGSNTFNVLMIVGCSALVSPIIISKSTIHKDIPFAILATLSLIVVSLDAVLDGGQFENLISRTDGLMLLGLFAVFMFYTFSIARNKDGAGEQPQALQIAPMSYGRIFLYVILGLAGLVFGGNLFVDAATEIALSMGVSETVVGLTLVAAGTSLPELATSIVAARKGSSAIAIGNVVGSNIFNIFFVMGFCATVSPMPVGSISYFDLGLMLLSILILWCFSYTKRTIERWEGGVMVAVYLVYLAYLIHQA</sequence>
<dbReference type="PANTHER" id="PTHR10846">
    <property type="entry name" value="SODIUM/POTASSIUM/CALCIUM EXCHANGER"/>
    <property type="match status" value="1"/>
</dbReference>